<accession>K9WDK8</accession>
<dbReference type="HOGENOM" id="CLU_1756781_0_0_3"/>
<proteinExistence type="predicted"/>
<gene>
    <name evidence="1" type="ORF">Mic7113_1997</name>
</gene>
<reference evidence="1 2" key="1">
    <citation type="submission" date="2012-06" db="EMBL/GenBank/DDBJ databases">
        <title>Finished chromosome of genome of Microcoleus sp. PCC 7113.</title>
        <authorList>
            <consortium name="US DOE Joint Genome Institute"/>
            <person name="Gugger M."/>
            <person name="Coursin T."/>
            <person name="Rippka R."/>
            <person name="Tandeau De Marsac N."/>
            <person name="Huntemann M."/>
            <person name="Wei C.-L."/>
            <person name="Han J."/>
            <person name="Detter J.C."/>
            <person name="Han C."/>
            <person name="Tapia R."/>
            <person name="Chen A."/>
            <person name="Kyrpides N."/>
            <person name="Mavromatis K."/>
            <person name="Markowitz V."/>
            <person name="Szeto E."/>
            <person name="Ivanova N."/>
            <person name="Pagani I."/>
            <person name="Pati A."/>
            <person name="Goodwin L."/>
            <person name="Nordberg H.P."/>
            <person name="Cantor M.N."/>
            <person name="Hua S.X."/>
            <person name="Woyke T."/>
            <person name="Kerfeld C.A."/>
        </authorList>
    </citation>
    <scope>NUCLEOTIDE SEQUENCE [LARGE SCALE GENOMIC DNA]</scope>
    <source>
        <strain evidence="1 2">PCC 7113</strain>
    </source>
</reference>
<dbReference type="STRING" id="1173027.Mic7113_1997"/>
<keyword evidence="2" id="KW-1185">Reference proteome</keyword>
<dbReference type="KEGG" id="mic:Mic7113_1997"/>
<name>K9WDK8_9CYAN</name>
<dbReference type="Proteomes" id="UP000010471">
    <property type="component" value="Chromosome"/>
</dbReference>
<protein>
    <submittedName>
        <fullName evidence="1">Uncharacterized protein</fullName>
    </submittedName>
</protein>
<organism evidence="1 2">
    <name type="scientific">Allocoleopsis franciscana PCC 7113</name>
    <dbReference type="NCBI Taxonomy" id="1173027"/>
    <lineage>
        <taxon>Bacteria</taxon>
        <taxon>Bacillati</taxon>
        <taxon>Cyanobacteriota</taxon>
        <taxon>Cyanophyceae</taxon>
        <taxon>Coleofasciculales</taxon>
        <taxon>Coleofasciculaceae</taxon>
        <taxon>Allocoleopsis</taxon>
        <taxon>Allocoleopsis franciscana</taxon>
    </lineage>
</organism>
<dbReference type="EMBL" id="CP003630">
    <property type="protein sequence ID" value="AFZ17844.1"/>
    <property type="molecule type" value="Genomic_DNA"/>
</dbReference>
<dbReference type="AlphaFoldDB" id="K9WDK8"/>
<evidence type="ECO:0000313" key="2">
    <source>
        <dbReference type="Proteomes" id="UP000010471"/>
    </source>
</evidence>
<dbReference type="RefSeq" id="WP_015181996.1">
    <property type="nucleotide sequence ID" value="NC_019738.1"/>
</dbReference>
<evidence type="ECO:0000313" key="1">
    <source>
        <dbReference type="EMBL" id="AFZ17844.1"/>
    </source>
</evidence>
<sequence length="148" mass="16627">MADSSNYNSQQLFGRCIKTLAAILGEDFGDTADHERWKEQATMTALLNEMSNCLESMPEIYCDWFDIPRGWTYADFADHLRETDARILATHVGVIYGYFITIAEYYGTGSQEDRKMVEEIVAHTASIHGACTDGSDLMLLTQPDIGKL</sequence>